<dbReference type="HOGENOM" id="CLU_872868_0_0_1"/>
<dbReference type="AlphaFoldDB" id="B8CBR6"/>
<evidence type="ECO:0000313" key="3">
    <source>
        <dbReference type="EMBL" id="EED89176.1"/>
    </source>
</evidence>
<feature type="transmembrane region" description="Helical" evidence="2">
    <location>
        <begin position="298"/>
        <end position="317"/>
    </location>
</feature>
<keyword evidence="2" id="KW-0812">Transmembrane</keyword>
<dbReference type="GeneID" id="7450506"/>
<keyword evidence="4" id="KW-1185">Reference proteome</keyword>
<protein>
    <submittedName>
        <fullName evidence="3">Uncharacterized protein</fullName>
    </submittedName>
</protein>
<dbReference type="EMBL" id="CM000648">
    <property type="protein sequence ID" value="EED89176.1"/>
    <property type="molecule type" value="Genomic_DNA"/>
</dbReference>
<accession>B8CBR6</accession>
<keyword evidence="2" id="KW-0472">Membrane</keyword>
<gene>
    <name evidence="3" type="ORF">THAPSDRAFT_9587</name>
</gene>
<feature type="region of interest" description="Disordered" evidence="1">
    <location>
        <begin position="58"/>
        <end position="97"/>
    </location>
</feature>
<feature type="compositionally biased region" description="Low complexity" evidence="1">
    <location>
        <begin position="84"/>
        <end position="94"/>
    </location>
</feature>
<dbReference type="eggNOG" id="ENOG502R8XI">
    <property type="taxonomic scope" value="Eukaryota"/>
</dbReference>
<sequence length="319" mass="33688">MSTTSNNAFAQPTGSSSGNASVGSFGSSESGRIGEGRDGAGFSGVSESLFDRIRARTAEQQQMQKASQVTLPPPSMPHQHHHQQQQQQPSQSSQEQACELIVELERENNSFDAAVAGASTGAPSNQPPPNETTYSFSGPSDYSNAIQAGAPHIPTYGPSRNDARYSSANQQQQHHQYPSSIQDKASMAFTATSETMKSLWDKGLTGVETIFATAQSKMGGGEGVGTGSGYNNNFLLREDSLEYGHATGGGGGGATATMPQPNEVAASSTNNAVSGQAYSMLSYGKTFCEDVYAFFMQLPPWGKGIVVAVLLWVLYVFKG</sequence>
<feature type="compositionally biased region" description="Polar residues" evidence="1">
    <location>
        <begin position="58"/>
        <end position="70"/>
    </location>
</feature>
<feature type="compositionally biased region" description="Polar residues" evidence="1">
    <location>
        <begin position="131"/>
        <end position="146"/>
    </location>
</feature>
<reference evidence="3 4" key="1">
    <citation type="journal article" date="2004" name="Science">
        <title>The genome of the diatom Thalassiosira pseudonana: ecology, evolution, and metabolism.</title>
        <authorList>
            <person name="Armbrust E.V."/>
            <person name="Berges J.A."/>
            <person name="Bowler C."/>
            <person name="Green B.R."/>
            <person name="Martinez D."/>
            <person name="Putnam N.H."/>
            <person name="Zhou S."/>
            <person name="Allen A.E."/>
            <person name="Apt K.E."/>
            <person name="Bechner M."/>
            <person name="Brzezinski M.A."/>
            <person name="Chaal B.K."/>
            <person name="Chiovitti A."/>
            <person name="Davis A.K."/>
            <person name="Demarest M.S."/>
            <person name="Detter J.C."/>
            <person name="Glavina T."/>
            <person name="Goodstein D."/>
            <person name="Hadi M.Z."/>
            <person name="Hellsten U."/>
            <person name="Hildebrand M."/>
            <person name="Jenkins B.D."/>
            <person name="Jurka J."/>
            <person name="Kapitonov V.V."/>
            <person name="Kroger N."/>
            <person name="Lau W.W."/>
            <person name="Lane T.W."/>
            <person name="Larimer F.W."/>
            <person name="Lippmeier J.C."/>
            <person name="Lucas S."/>
            <person name="Medina M."/>
            <person name="Montsant A."/>
            <person name="Obornik M."/>
            <person name="Parker M.S."/>
            <person name="Palenik B."/>
            <person name="Pazour G.J."/>
            <person name="Richardson P.M."/>
            <person name="Rynearson T.A."/>
            <person name="Saito M.A."/>
            <person name="Schwartz D.C."/>
            <person name="Thamatrakoln K."/>
            <person name="Valentin K."/>
            <person name="Vardi A."/>
            <person name="Wilkerson F.P."/>
            <person name="Rokhsar D.S."/>
        </authorList>
    </citation>
    <scope>NUCLEOTIDE SEQUENCE [LARGE SCALE GENOMIC DNA]</scope>
    <source>
        <strain evidence="3 4">CCMP1335</strain>
    </source>
</reference>
<evidence type="ECO:0000313" key="4">
    <source>
        <dbReference type="Proteomes" id="UP000001449"/>
    </source>
</evidence>
<dbReference type="Proteomes" id="UP000001449">
    <property type="component" value="Chromosome 13"/>
</dbReference>
<reference evidence="3 4" key="2">
    <citation type="journal article" date="2008" name="Nature">
        <title>The Phaeodactylum genome reveals the evolutionary history of diatom genomes.</title>
        <authorList>
            <person name="Bowler C."/>
            <person name="Allen A.E."/>
            <person name="Badger J.H."/>
            <person name="Grimwood J."/>
            <person name="Jabbari K."/>
            <person name="Kuo A."/>
            <person name="Maheswari U."/>
            <person name="Martens C."/>
            <person name="Maumus F."/>
            <person name="Otillar R.P."/>
            <person name="Rayko E."/>
            <person name="Salamov A."/>
            <person name="Vandepoele K."/>
            <person name="Beszteri B."/>
            <person name="Gruber A."/>
            <person name="Heijde M."/>
            <person name="Katinka M."/>
            <person name="Mock T."/>
            <person name="Valentin K."/>
            <person name="Verret F."/>
            <person name="Berges J.A."/>
            <person name="Brownlee C."/>
            <person name="Cadoret J.P."/>
            <person name="Chiovitti A."/>
            <person name="Choi C.J."/>
            <person name="Coesel S."/>
            <person name="De Martino A."/>
            <person name="Detter J.C."/>
            <person name="Durkin C."/>
            <person name="Falciatore A."/>
            <person name="Fournet J."/>
            <person name="Haruta M."/>
            <person name="Huysman M.J."/>
            <person name="Jenkins B.D."/>
            <person name="Jiroutova K."/>
            <person name="Jorgensen R.E."/>
            <person name="Joubert Y."/>
            <person name="Kaplan A."/>
            <person name="Kroger N."/>
            <person name="Kroth P.G."/>
            <person name="La Roche J."/>
            <person name="Lindquist E."/>
            <person name="Lommer M."/>
            <person name="Martin-Jezequel V."/>
            <person name="Lopez P.J."/>
            <person name="Lucas S."/>
            <person name="Mangogna M."/>
            <person name="McGinnis K."/>
            <person name="Medlin L.K."/>
            <person name="Montsant A."/>
            <person name="Oudot-Le Secq M.P."/>
            <person name="Napoli C."/>
            <person name="Obornik M."/>
            <person name="Parker M.S."/>
            <person name="Petit J.L."/>
            <person name="Porcel B.M."/>
            <person name="Poulsen N."/>
            <person name="Robison M."/>
            <person name="Rychlewski L."/>
            <person name="Rynearson T.A."/>
            <person name="Schmutz J."/>
            <person name="Shapiro H."/>
            <person name="Siaut M."/>
            <person name="Stanley M."/>
            <person name="Sussman M.R."/>
            <person name="Taylor A.R."/>
            <person name="Vardi A."/>
            <person name="von Dassow P."/>
            <person name="Vyverman W."/>
            <person name="Willis A."/>
            <person name="Wyrwicz L.S."/>
            <person name="Rokhsar D.S."/>
            <person name="Weissenbach J."/>
            <person name="Armbrust E.V."/>
            <person name="Green B.R."/>
            <person name="Van de Peer Y."/>
            <person name="Grigoriev I.V."/>
        </authorList>
    </citation>
    <scope>NUCLEOTIDE SEQUENCE [LARGE SCALE GENOMIC DNA]</scope>
    <source>
        <strain evidence="3 4">CCMP1335</strain>
    </source>
</reference>
<feature type="region of interest" description="Disordered" evidence="1">
    <location>
        <begin position="116"/>
        <end position="180"/>
    </location>
</feature>
<organism evidence="3 4">
    <name type="scientific">Thalassiosira pseudonana</name>
    <name type="common">Marine diatom</name>
    <name type="synonym">Cyclotella nana</name>
    <dbReference type="NCBI Taxonomy" id="35128"/>
    <lineage>
        <taxon>Eukaryota</taxon>
        <taxon>Sar</taxon>
        <taxon>Stramenopiles</taxon>
        <taxon>Ochrophyta</taxon>
        <taxon>Bacillariophyta</taxon>
        <taxon>Coscinodiscophyceae</taxon>
        <taxon>Thalassiosirophycidae</taxon>
        <taxon>Thalassiosirales</taxon>
        <taxon>Thalassiosiraceae</taxon>
        <taxon>Thalassiosira</taxon>
    </lineage>
</organism>
<dbReference type="InParanoid" id="B8CBR6"/>
<feature type="compositionally biased region" description="Polar residues" evidence="1">
    <location>
        <begin position="1"/>
        <end position="22"/>
    </location>
</feature>
<keyword evidence="2" id="KW-1133">Transmembrane helix</keyword>
<evidence type="ECO:0000256" key="2">
    <source>
        <dbReference type="SAM" id="Phobius"/>
    </source>
</evidence>
<evidence type="ECO:0000256" key="1">
    <source>
        <dbReference type="SAM" id="MobiDB-lite"/>
    </source>
</evidence>
<dbReference type="OMA" id="LPPWGKG"/>
<dbReference type="RefSeq" id="XP_002293440.1">
    <property type="nucleotide sequence ID" value="XM_002293404.1"/>
</dbReference>
<dbReference type="PaxDb" id="35128-Thaps9587"/>
<name>B8CBR6_THAPS</name>
<feature type="region of interest" description="Disordered" evidence="1">
    <location>
        <begin position="1"/>
        <end position="45"/>
    </location>
</feature>
<feature type="compositionally biased region" description="Polar residues" evidence="1">
    <location>
        <begin position="164"/>
        <end position="180"/>
    </location>
</feature>
<proteinExistence type="predicted"/>
<dbReference type="KEGG" id="tps:THAPSDRAFT_9587"/>